<dbReference type="PROSITE" id="PS50860">
    <property type="entry name" value="AA_TRNA_LIGASE_II_ALA"/>
    <property type="match status" value="1"/>
</dbReference>
<dbReference type="InterPro" id="IPR018163">
    <property type="entry name" value="Thr/Ala-tRNA-synth_IIc_edit"/>
</dbReference>
<dbReference type="Gene3D" id="3.30.54.20">
    <property type="match status" value="1"/>
</dbReference>
<dbReference type="Pfam" id="PF07973">
    <property type="entry name" value="tRNA_SAD"/>
    <property type="match status" value="1"/>
</dbReference>
<dbReference type="InterPro" id="IPR050058">
    <property type="entry name" value="Ala-tRNA_ligase"/>
</dbReference>
<protein>
    <recommendedName>
        <fullName evidence="1">Alanyl-transfer RNA synthetases family profile domain-containing protein</fullName>
    </recommendedName>
</protein>
<comment type="caution">
    <text evidence="2">The sequence shown here is derived from an EMBL/GenBank/DDBJ whole genome shotgun (WGS) entry which is preliminary data.</text>
</comment>
<organism evidence="2 3">
    <name type="scientific">Luteimicrobium album</name>
    <dbReference type="NCBI Taxonomy" id="1054550"/>
    <lineage>
        <taxon>Bacteria</taxon>
        <taxon>Bacillati</taxon>
        <taxon>Actinomycetota</taxon>
        <taxon>Actinomycetes</taxon>
        <taxon>Micrococcales</taxon>
        <taxon>Luteimicrobium</taxon>
    </lineage>
</organism>
<name>A0ABQ6I5E7_9MICO</name>
<dbReference type="InterPro" id="IPR018165">
    <property type="entry name" value="Ala-tRNA-synth_IIc_core"/>
</dbReference>
<evidence type="ECO:0000313" key="3">
    <source>
        <dbReference type="Proteomes" id="UP001157091"/>
    </source>
</evidence>
<sequence length="351" mass="35723">MHRGRLVEGTVALGDRGTGAIDLARRKAISKAHSATHMIHKALHETVGPDRTQAGSENSPSRVRFDFRSASAVPQSALGEIEERVNTLLVENLDVTDQVMPIAEAKSLGAMALFGEKYGDRVRVVSIGGDWSRELCAGTHVKQSGEIGRVTLLGESSVGSGVRRVEALVGDGAYGFQAKEHALVGQLTQLLGARPDELSDRVSSLVTRLRDAEKELAGVRQAQLLAAAGTLAAGAAEVGSVRVVTHDAGEVASADDLRALALDVRSRLGEAEPAVVAVAGVAKGRPLVVAATNASARQAGVRAGALVKAASGVLGGGGGGKDDVAQGGGQDVAAVPAALGAVRDAVAAQAS</sequence>
<dbReference type="PANTHER" id="PTHR11777:SF9">
    <property type="entry name" value="ALANINE--TRNA LIGASE, CYTOPLASMIC"/>
    <property type="match status" value="1"/>
</dbReference>
<dbReference type="EMBL" id="BSUK01000001">
    <property type="protein sequence ID" value="GMA25896.1"/>
    <property type="molecule type" value="Genomic_DNA"/>
</dbReference>
<keyword evidence="3" id="KW-1185">Reference proteome</keyword>
<dbReference type="Gene3D" id="3.30.980.10">
    <property type="entry name" value="Threonyl-trna Synthetase, Chain A, domain 2"/>
    <property type="match status" value="1"/>
</dbReference>
<dbReference type="SMART" id="SM00863">
    <property type="entry name" value="tRNA_SAD"/>
    <property type="match status" value="1"/>
</dbReference>
<evidence type="ECO:0000313" key="2">
    <source>
        <dbReference type="EMBL" id="GMA25896.1"/>
    </source>
</evidence>
<dbReference type="Pfam" id="PF02272">
    <property type="entry name" value="DHHA1"/>
    <property type="match status" value="1"/>
</dbReference>
<dbReference type="PANTHER" id="PTHR11777">
    <property type="entry name" value="ALANYL-TRNA SYNTHETASE"/>
    <property type="match status" value="1"/>
</dbReference>
<gene>
    <name evidence="2" type="ORF">GCM10025864_36550</name>
</gene>
<dbReference type="Proteomes" id="UP001157091">
    <property type="component" value="Unassembled WGS sequence"/>
</dbReference>
<proteinExistence type="predicted"/>
<dbReference type="Gene3D" id="3.10.310.40">
    <property type="match status" value="1"/>
</dbReference>
<dbReference type="SUPFAM" id="SSF55186">
    <property type="entry name" value="ThrRS/AlaRS common domain"/>
    <property type="match status" value="1"/>
</dbReference>
<reference evidence="3" key="1">
    <citation type="journal article" date="2019" name="Int. J. Syst. Evol. Microbiol.">
        <title>The Global Catalogue of Microorganisms (GCM) 10K type strain sequencing project: providing services to taxonomists for standard genome sequencing and annotation.</title>
        <authorList>
            <consortium name="The Broad Institute Genomics Platform"/>
            <consortium name="The Broad Institute Genome Sequencing Center for Infectious Disease"/>
            <person name="Wu L."/>
            <person name="Ma J."/>
        </authorList>
    </citation>
    <scope>NUCLEOTIDE SEQUENCE [LARGE SCALE GENOMIC DNA]</scope>
    <source>
        <strain evidence="3">NBRC 106348</strain>
    </source>
</reference>
<accession>A0ABQ6I5E7</accession>
<dbReference type="InterPro" id="IPR012947">
    <property type="entry name" value="tRNA_SAD"/>
</dbReference>
<feature type="domain" description="Alanyl-transfer RNA synthetases family profile" evidence="1">
    <location>
        <begin position="1"/>
        <end position="179"/>
    </location>
</feature>
<dbReference type="InterPro" id="IPR003156">
    <property type="entry name" value="DHHA1_dom"/>
</dbReference>
<evidence type="ECO:0000259" key="1">
    <source>
        <dbReference type="PROSITE" id="PS50860"/>
    </source>
</evidence>